<accession>A0ABR6YCG6</accession>
<feature type="signal peptide" evidence="1">
    <location>
        <begin position="1"/>
        <end position="31"/>
    </location>
</feature>
<protein>
    <submittedName>
        <fullName evidence="2">Uncharacterized protein</fullName>
    </submittedName>
</protein>
<name>A0ABR6YCG6_9BURK</name>
<organism evidence="2 3">
    <name type="scientific">Undibacterium flavidum</name>
    <dbReference type="NCBI Taxonomy" id="2762297"/>
    <lineage>
        <taxon>Bacteria</taxon>
        <taxon>Pseudomonadati</taxon>
        <taxon>Pseudomonadota</taxon>
        <taxon>Betaproteobacteria</taxon>
        <taxon>Burkholderiales</taxon>
        <taxon>Oxalobacteraceae</taxon>
        <taxon>Undibacterium</taxon>
    </lineage>
</organism>
<gene>
    <name evidence="2" type="ORF">H8K55_11570</name>
</gene>
<evidence type="ECO:0000313" key="2">
    <source>
        <dbReference type="EMBL" id="MBC3874234.1"/>
    </source>
</evidence>
<comment type="caution">
    <text evidence="2">The sequence shown here is derived from an EMBL/GenBank/DDBJ whole genome shotgun (WGS) entry which is preliminary data.</text>
</comment>
<dbReference type="Proteomes" id="UP000624279">
    <property type="component" value="Unassembled WGS sequence"/>
</dbReference>
<reference evidence="2 3" key="1">
    <citation type="submission" date="2020-08" db="EMBL/GenBank/DDBJ databases">
        <title>Novel species isolated from subtropical streams in China.</title>
        <authorList>
            <person name="Lu H."/>
        </authorList>
    </citation>
    <scope>NUCLEOTIDE SEQUENCE [LARGE SCALE GENOMIC DNA]</scope>
    <source>
        <strain evidence="2 3">LX15W</strain>
    </source>
</reference>
<evidence type="ECO:0000256" key="1">
    <source>
        <dbReference type="SAM" id="SignalP"/>
    </source>
</evidence>
<proteinExistence type="predicted"/>
<sequence length="239" mass="26938">MLINAIKKIDKVLACALLCAGLLLSAATLHAEEVKCPKTLAWKDATHLQRTSYNGNLAAKAEWRLYSDATYSMLEVDGNISQLLQLSNGLSLTFGKQRPNPKDFAEISNAVATPMWDAGIANLLRFPTPCVLKAGESLPFNERDFIYWKASDPQAQRQIFGSLKRQGLVVTYAMEIKRGKSDEQLDSLYGTWEYQTKLETFPENTEIQGWHVFRGNDYLKTVTTASRLTLREFLLQLQN</sequence>
<keyword evidence="3" id="KW-1185">Reference proteome</keyword>
<dbReference type="RefSeq" id="WP_186942241.1">
    <property type="nucleotide sequence ID" value="NZ_JACOGA010000010.1"/>
</dbReference>
<keyword evidence="1" id="KW-0732">Signal</keyword>
<feature type="chain" id="PRO_5046304091" evidence="1">
    <location>
        <begin position="32"/>
        <end position="239"/>
    </location>
</feature>
<evidence type="ECO:0000313" key="3">
    <source>
        <dbReference type="Proteomes" id="UP000624279"/>
    </source>
</evidence>
<dbReference type="EMBL" id="JACOGA010000010">
    <property type="protein sequence ID" value="MBC3874234.1"/>
    <property type="molecule type" value="Genomic_DNA"/>
</dbReference>